<dbReference type="GO" id="GO:0005634">
    <property type="term" value="C:nucleus"/>
    <property type="evidence" value="ECO:0007669"/>
    <property type="project" value="UniProtKB-SubCell"/>
</dbReference>
<sequence length="635" mass="70751">MAFKSRRAGGDSEDYKPCQHLLDYKANWGTQAFRVLHKCLKPGPPGRASIKREEKEVPRCATCGKAQGRLYACLTCATIGCWVPPDQLHSRLHAQSKPGHDLAVDIDRAELFCCLCNDQVYDADFDRAVIGSQTLLALAGRVNGSQNGADSGSDINKAGRSSKGGLSLKNSVANGSGSDRRDVDEGRDRKRRRKGAEYRSWVPSPLDLLAIRQGSTPLVEDCLPSGLRGLNNLGNTCFMNSVLQALLHTPPLRNYFLSDRHNRTICQQRATHLCLGCDMDTIFSAAFSGERTPYSPAQFLYSWWRHAANLAGYEQQDAHEFFISTVDGIHANSGTESPRDRNAESGRSGDVDCRCIVHRVFSGLLRSDVTCTVCGFTSTTYDPCVDISLDLEPDIRPDSKIFMDCIMGNYDGGRLSRGSTANGITGNSTLLGCLDRFTRPERLGVNEKFYCQRCQTRQESIKQMSIRKLPLVLCFHIKRFEHSSTRNTSRKVDRYVQFPFSLDMAPYISSSIVRSRHGNRLLFLESEETWASHCPSTEFELFAVVTHSGKLDSGHYVSFIRLAGQWYKCDDAWVTRVSEEVVRACQGYMLYYVLKTLSYKSSDDNEESPRGHESEGNGNHGYTWSSSGVTNGTLS</sequence>
<dbReference type="PROSITE" id="PS00972">
    <property type="entry name" value="USP_1"/>
    <property type="match status" value="1"/>
</dbReference>
<evidence type="ECO:0000259" key="18">
    <source>
        <dbReference type="PROSITE" id="PS50271"/>
    </source>
</evidence>
<comment type="caution">
    <text evidence="19">The sequence shown here is derived from an EMBL/GenBank/DDBJ whole genome shotgun (WGS) entry which is preliminary data.</text>
</comment>
<organism evidence="19 20">
    <name type="scientific">Riccia sorocarpa</name>
    <dbReference type="NCBI Taxonomy" id="122646"/>
    <lineage>
        <taxon>Eukaryota</taxon>
        <taxon>Viridiplantae</taxon>
        <taxon>Streptophyta</taxon>
        <taxon>Embryophyta</taxon>
        <taxon>Marchantiophyta</taxon>
        <taxon>Marchantiopsida</taxon>
        <taxon>Marchantiidae</taxon>
        <taxon>Marchantiales</taxon>
        <taxon>Ricciaceae</taxon>
        <taxon>Riccia</taxon>
    </lineage>
</organism>
<comment type="catalytic activity">
    <reaction evidence="1 15">
        <text>Thiol-dependent hydrolysis of ester, thioester, amide, peptide and isopeptide bonds formed by the C-terminal Gly of ubiquitin (a 76-residue protein attached to proteins as an intracellular targeting signal).</text>
        <dbReference type="EC" id="3.4.19.12"/>
    </reaction>
</comment>
<dbReference type="InterPro" id="IPR050185">
    <property type="entry name" value="Ub_carboxyl-term_hydrolase"/>
</dbReference>
<dbReference type="PROSITE" id="PS00973">
    <property type="entry name" value="USP_2"/>
    <property type="match status" value="1"/>
</dbReference>
<dbReference type="EMBL" id="JBJQOH010000003">
    <property type="protein sequence ID" value="KAL3691865.1"/>
    <property type="molecule type" value="Genomic_DNA"/>
</dbReference>
<evidence type="ECO:0000256" key="8">
    <source>
        <dbReference type="ARBA" id="ARBA00022807"/>
    </source>
</evidence>
<dbReference type="Proteomes" id="UP001633002">
    <property type="component" value="Unassembled WGS sequence"/>
</dbReference>
<dbReference type="GO" id="GO:0006508">
    <property type="term" value="P:proteolysis"/>
    <property type="evidence" value="ECO:0007669"/>
    <property type="project" value="UniProtKB-KW"/>
</dbReference>
<evidence type="ECO:0000256" key="2">
    <source>
        <dbReference type="ARBA" id="ARBA00004123"/>
    </source>
</evidence>
<evidence type="ECO:0000256" key="15">
    <source>
        <dbReference type="RuleBase" id="RU366025"/>
    </source>
</evidence>
<feature type="region of interest" description="Disordered" evidence="16">
    <location>
        <begin position="146"/>
        <end position="196"/>
    </location>
</feature>
<dbReference type="Pfam" id="PF00443">
    <property type="entry name" value="UCH"/>
    <property type="match status" value="1"/>
</dbReference>
<dbReference type="FunFam" id="3.90.70.10:FF:000089">
    <property type="entry name" value="Ubiquitinyl hydrolase 1"/>
    <property type="match status" value="1"/>
</dbReference>
<feature type="domain" description="UBP-type" evidence="18">
    <location>
        <begin position="31"/>
        <end position="143"/>
    </location>
</feature>
<dbReference type="InterPro" id="IPR038765">
    <property type="entry name" value="Papain-like_cys_pep_sf"/>
</dbReference>
<gene>
    <name evidence="19" type="ORF">R1sor_005516</name>
</gene>
<evidence type="ECO:0000256" key="10">
    <source>
        <dbReference type="ARBA" id="ARBA00023015"/>
    </source>
</evidence>
<comment type="function">
    <text evidence="15">Recognizes and hydrolyzes the peptide bond at the C-terminal Gly of ubiquitin. Involved in the processing of poly-ubiquitin precursors as well as that of ubiquitinated proteins.</text>
</comment>
<feature type="compositionally biased region" description="Basic and acidic residues" evidence="16">
    <location>
        <begin position="178"/>
        <end position="188"/>
    </location>
</feature>
<dbReference type="EC" id="3.4.19.12" evidence="15"/>
<reference evidence="19 20" key="1">
    <citation type="submission" date="2024-09" db="EMBL/GenBank/DDBJ databases">
        <title>Chromosome-scale assembly of Riccia sorocarpa.</title>
        <authorList>
            <person name="Paukszto L."/>
        </authorList>
    </citation>
    <scope>NUCLEOTIDE SEQUENCE [LARGE SCALE GENOMIC DNA]</scope>
    <source>
        <strain evidence="19">LP-2024</strain>
        <tissue evidence="19">Aerial parts of the thallus</tissue>
    </source>
</reference>
<evidence type="ECO:0000259" key="17">
    <source>
        <dbReference type="PROSITE" id="PS50235"/>
    </source>
</evidence>
<comment type="subcellular location">
    <subcellularLocation>
        <location evidence="2">Nucleus</location>
    </subcellularLocation>
</comment>
<proteinExistence type="inferred from homology"/>
<dbReference type="Pfam" id="PF02148">
    <property type="entry name" value="zf-UBP"/>
    <property type="match status" value="1"/>
</dbReference>
<dbReference type="PANTHER" id="PTHR21646:SF33">
    <property type="entry name" value="UBIQUITIN CARBOXYL-TERMINAL HYDROLASE 22"/>
    <property type="match status" value="1"/>
</dbReference>
<keyword evidence="4" id="KW-0479">Metal-binding</keyword>
<evidence type="ECO:0000256" key="9">
    <source>
        <dbReference type="ARBA" id="ARBA00022833"/>
    </source>
</evidence>
<dbReference type="InterPro" id="IPR001607">
    <property type="entry name" value="Znf_UBP"/>
</dbReference>
<evidence type="ECO:0000256" key="13">
    <source>
        <dbReference type="ARBA" id="ARBA00038490"/>
    </source>
</evidence>
<keyword evidence="6 15" id="KW-0833">Ubl conjugation pathway</keyword>
<evidence type="ECO:0000313" key="19">
    <source>
        <dbReference type="EMBL" id="KAL3691865.1"/>
    </source>
</evidence>
<dbReference type="PANTHER" id="PTHR21646">
    <property type="entry name" value="UBIQUITIN CARBOXYL-TERMINAL HYDROLASE"/>
    <property type="match status" value="1"/>
</dbReference>
<feature type="compositionally biased region" description="Basic and acidic residues" evidence="16">
    <location>
        <begin position="603"/>
        <end position="615"/>
    </location>
</feature>
<protein>
    <recommendedName>
        <fullName evidence="15">Ubiquitin carboxyl-terminal hydrolase</fullName>
        <ecNumber evidence="15">3.4.19.12</ecNumber>
    </recommendedName>
</protein>
<keyword evidence="3 15" id="KW-0645">Protease</keyword>
<dbReference type="PROSITE" id="PS50235">
    <property type="entry name" value="USP_3"/>
    <property type="match status" value="1"/>
</dbReference>
<dbReference type="GO" id="GO:0004843">
    <property type="term" value="F:cysteine-type deubiquitinase activity"/>
    <property type="evidence" value="ECO:0007669"/>
    <property type="project" value="UniProtKB-UniRule"/>
</dbReference>
<evidence type="ECO:0000256" key="11">
    <source>
        <dbReference type="ARBA" id="ARBA00023163"/>
    </source>
</evidence>
<dbReference type="PROSITE" id="PS50271">
    <property type="entry name" value="ZF_UBP"/>
    <property type="match status" value="1"/>
</dbReference>
<dbReference type="GO" id="GO:0070461">
    <property type="term" value="C:SAGA-type complex"/>
    <property type="evidence" value="ECO:0007669"/>
    <property type="project" value="UniProtKB-ARBA"/>
</dbReference>
<keyword evidence="9" id="KW-0862">Zinc</keyword>
<keyword evidence="12" id="KW-0539">Nucleus</keyword>
<dbReference type="InterPro" id="IPR018200">
    <property type="entry name" value="USP_CS"/>
</dbReference>
<name>A0ABD3HP77_9MARC</name>
<evidence type="ECO:0000256" key="5">
    <source>
        <dbReference type="ARBA" id="ARBA00022771"/>
    </source>
</evidence>
<evidence type="ECO:0000256" key="1">
    <source>
        <dbReference type="ARBA" id="ARBA00000707"/>
    </source>
</evidence>
<dbReference type="SMART" id="SM00290">
    <property type="entry name" value="ZnF_UBP"/>
    <property type="match status" value="1"/>
</dbReference>
<dbReference type="SUPFAM" id="SSF57850">
    <property type="entry name" value="RING/U-box"/>
    <property type="match status" value="1"/>
</dbReference>
<dbReference type="AlphaFoldDB" id="A0ABD3HP77"/>
<dbReference type="InterPro" id="IPR028889">
    <property type="entry name" value="USP"/>
</dbReference>
<keyword evidence="11" id="KW-0804">Transcription</keyword>
<evidence type="ECO:0000256" key="3">
    <source>
        <dbReference type="ARBA" id="ARBA00022670"/>
    </source>
</evidence>
<keyword evidence="20" id="KW-1185">Reference proteome</keyword>
<evidence type="ECO:0000256" key="7">
    <source>
        <dbReference type="ARBA" id="ARBA00022801"/>
    </source>
</evidence>
<feature type="region of interest" description="Disordered" evidence="16">
    <location>
        <begin position="603"/>
        <end position="635"/>
    </location>
</feature>
<dbReference type="SUPFAM" id="SSF54001">
    <property type="entry name" value="Cysteine proteinases"/>
    <property type="match status" value="1"/>
</dbReference>
<feature type="domain" description="USP" evidence="17">
    <location>
        <begin position="228"/>
        <end position="595"/>
    </location>
</feature>
<evidence type="ECO:0000256" key="16">
    <source>
        <dbReference type="SAM" id="MobiDB-lite"/>
    </source>
</evidence>
<keyword evidence="8 15" id="KW-0788">Thiol protease</keyword>
<dbReference type="Gene3D" id="3.30.40.10">
    <property type="entry name" value="Zinc/RING finger domain, C3HC4 (zinc finger)"/>
    <property type="match status" value="1"/>
</dbReference>
<evidence type="ECO:0000256" key="6">
    <source>
        <dbReference type="ARBA" id="ARBA00022786"/>
    </source>
</evidence>
<dbReference type="GO" id="GO:0008270">
    <property type="term" value="F:zinc ion binding"/>
    <property type="evidence" value="ECO:0007669"/>
    <property type="project" value="UniProtKB-KW"/>
</dbReference>
<dbReference type="CDD" id="cd02660">
    <property type="entry name" value="Peptidase_C19D"/>
    <property type="match status" value="1"/>
</dbReference>
<dbReference type="Gene3D" id="3.90.70.10">
    <property type="entry name" value="Cysteine proteinases"/>
    <property type="match status" value="1"/>
</dbReference>
<evidence type="ECO:0000256" key="4">
    <source>
        <dbReference type="ARBA" id="ARBA00022723"/>
    </source>
</evidence>
<evidence type="ECO:0000313" key="20">
    <source>
        <dbReference type="Proteomes" id="UP001633002"/>
    </source>
</evidence>
<accession>A0ABD3HP77</accession>
<keyword evidence="7 15" id="KW-0378">Hydrolase</keyword>
<dbReference type="InterPro" id="IPR013083">
    <property type="entry name" value="Znf_RING/FYVE/PHD"/>
</dbReference>
<feature type="compositionally biased region" description="Polar residues" evidence="16">
    <location>
        <begin position="616"/>
        <end position="635"/>
    </location>
</feature>
<evidence type="ECO:0000256" key="14">
    <source>
        <dbReference type="PROSITE-ProRule" id="PRU00502"/>
    </source>
</evidence>
<evidence type="ECO:0000256" key="12">
    <source>
        <dbReference type="ARBA" id="ARBA00023242"/>
    </source>
</evidence>
<keyword evidence="5 14" id="KW-0863">Zinc-finger</keyword>
<comment type="similarity">
    <text evidence="13">Belongs to the peptidase C19 family. UBP8 subfamily.</text>
</comment>
<keyword evidence="10" id="KW-0805">Transcription regulation</keyword>
<dbReference type="InterPro" id="IPR001394">
    <property type="entry name" value="Peptidase_C19_UCH"/>
</dbReference>